<proteinExistence type="predicted"/>
<feature type="compositionally biased region" description="Basic and acidic residues" evidence="1">
    <location>
        <begin position="643"/>
        <end position="655"/>
    </location>
</feature>
<dbReference type="InterPro" id="IPR039934">
    <property type="entry name" value="C2CD2/C2CD2L"/>
</dbReference>
<dbReference type="GO" id="GO:0035774">
    <property type="term" value="P:positive regulation of insulin secretion involved in cellular response to glucose stimulus"/>
    <property type="evidence" value="ECO:0007669"/>
    <property type="project" value="TreeGrafter"/>
</dbReference>
<evidence type="ECO:0000259" key="3">
    <source>
        <dbReference type="PROSITE" id="PS50004"/>
    </source>
</evidence>
<evidence type="ECO:0000313" key="4">
    <source>
        <dbReference type="Ensembl" id="ENSCMMP00000011929.1"/>
    </source>
</evidence>
<name>A0A8C3C0B4_CAIMO</name>
<dbReference type="InterPro" id="IPR000008">
    <property type="entry name" value="C2_dom"/>
</dbReference>
<dbReference type="InterPro" id="IPR035892">
    <property type="entry name" value="C2_domain_sf"/>
</dbReference>
<keyword evidence="2" id="KW-1133">Transmembrane helix</keyword>
<dbReference type="Proteomes" id="UP000694556">
    <property type="component" value="Chromosome 25"/>
</dbReference>
<dbReference type="GO" id="GO:0008526">
    <property type="term" value="F:phosphatidylinositol transfer activity"/>
    <property type="evidence" value="ECO:0007669"/>
    <property type="project" value="TreeGrafter"/>
</dbReference>
<feature type="domain" description="C2" evidence="3">
    <location>
        <begin position="307"/>
        <end position="428"/>
    </location>
</feature>
<reference evidence="4" key="2">
    <citation type="submission" date="2025-08" db="UniProtKB">
        <authorList>
            <consortium name="Ensembl"/>
        </authorList>
    </citation>
    <scope>IDENTIFICATION</scope>
</reference>
<dbReference type="GO" id="GO:0035091">
    <property type="term" value="F:phosphatidylinositol binding"/>
    <property type="evidence" value="ECO:0007669"/>
    <property type="project" value="TreeGrafter"/>
</dbReference>
<dbReference type="InterPro" id="IPR040885">
    <property type="entry name" value="SMP_C2CD2L"/>
</dbReference>
<reference evidence="4" key="1">
    <citation type="submission" date="2018-09" db="EMBL/GenBank/DDBJ databases">
        <title>Common duck and Muscovy duck high density SNP chip.</title>
        <authorList>
            <person name="Vignal A."/>
            <person name="Thebault N."/>
            <person name="Warren W.C."/>
        </authorList>
    </citation>
    <scope>NUCLEOTIDE SEQUENCE [LARGE SCALE GENOMIC DNA]</scope>
</reference>
<feature type="region of interest" description="Disordered" evidence="1">
    <location>
        <begin position="499"/>
        <end position="518"/>
    </location>
</feature>
<feature type="region of interest" description="Disordered" evidence="1">
    <location>
        <begin position="734"/>
        <end position="758"/>
    </location>
</feature>
<dbReference type="SUPFAM" id="SSF49562">
    <property type="entry name" value="C2 domain (Calcium/lipid-binding domain, CaLB)"/>
    <property type="match status" value="1"/>
</dbReference>
<dbReference type="AlphaFoldDB" id="A0A8C3C0B4"/>
<dbReference type="CDD" id="cd21683">
    <property type="entry name" value="SMP_C2CD2L"/>
    <property type="match status" value="1"/>
</dbReference>
<keyword evidence="2" id="KW-0472">Membrane</keyword>
<protein>
    <submittedName>
        <fullName evidence="4">C2CD2 like</fullName>
    </submittedName>
</protein>
<organism evidence="4 5">
    <name type="scientific">Cairina moschata</name>
    <name type="common">Muscovy duck</name>
    <dbReference type="NCBI Taxonomy" id="8855"/>
    <lineage>
        <taxon>Eukaryota</taxon>
        <taxon>Metazoa</taxon>
        <taxon>Chordata</taxon>
        <taxon>Craniata</taxon>
        <taxon>Vertebrata</taxon>
        <taxon>Euteleostomi</taxon>
        <taxon>Archelosauria</taxon>
        <taxon>Archosauria</taxon>
        <taxon>Dinosauria</taxon>
        <taxon>Saurischia</taxon>
        <taxon>Theropoda</taxon>
        <taxon>Coelurosauria</taxon>
        <taxon>Aves</taxon>
        <taxon>Neognathae</taxon>
        <taxon>Galloanserae</taxon>
        <taxon>Anseriformes</taxon>
        <taxon>Anatidae</taxon>
        <taxon>Anatinae</taxon>
        <taxon>Cairina</taxon>
    </lineage>
</organism>
<dbReference type="PROSITE" id="PS50004">
    <property type="entry name" value="C2"/>
    <property type="match status" value="1"/>
</dbReference>
<feature type="compositionally biased region" description="Polar residues" evidence="1">
    <location>
        <begin position="616"/>
        <end position="628"/>
    </location>
</feature>
<feature type="region of interest" description="Disordered" evidence="1">
    <location>
        <begin position="616"/>
        <end position="671"/>
    </location>
</feature>
<accession>A0A8C3C0B4</accession>
<feature type="transmembrane region" description="Helical" evidence="2">
    <location>
        <begin position="79"/>
        <end position="101"/>
    </location>
</feature>
<dbReference type="Pfam" id="PF18696">
    <property type="entry name" value="SMP_C2CD2L"/>
    <property type="match status" value="1"/>
</dbReference>
<dbReference type="Ensembl" id="ENSCMMT00000013123.1">
    <property type="protein sequence ID" value="ENSCMMP00000011929.1"/>
    <property type="gene ID" value="ENSCMMG00000007577.1"/>
</dbReference>
<sequence length="758" mass="81591">MPRPARCGEGSASRRRCAQAAAASGGGRARPTCAAGLGEGKGGAAQARILSFPFLSFPLVQDATRPAVRHRAMGPDPGWSALVLLFAASLLTVAAWLLQYWRAAALRVLWRRRRPPVVAEEEAGARALLAALLALRSLREQWQRAWVRALNSQARRHGSSVQITFEEGPQLPPAANISCVTCKGQSDCSMVLYCHLSAEAVKFPVSVTQQSPAAVSVDTYHVTLSLLQAKVEIHLEEIQNEGLLVSWTFKDRPDLNLSVLPRFQPHENDGRVGLSTIKDLIEDTIVSTQPALMVHLKACTAGTGAVSSSKLTRDSPASVVAGPLASKLFLRNLHVLNLGSQEKAGVEEICCVVELDSPPQQKWMRPVTAGSAAEMEWNEELVLELGPRSKELKLQVLGNSGRGEDVLLAHTTLLLDPLSKQPSGRQICSLAPGAGQSLAAEATVVLELLYQDSSTSLNAQHATSLRTSITPTKKVEMDRTIMPDGTIVTTVTTIQSRPKADCKLDSPSRSPSKVEVTEKKTTVLLESSCPRSLLASSSRDSQMPNGLDPVAETAIRQLTETNNKPAKKTPTKRSTLIISGVSKVPIAQDEMALSLGYAASMEATVYGASGALSAAEQMQDSTESSQLLEASPSGPGASQELDETTRSDISERPSMEDVESETGSTGALETRSLKDHKVSFLRSGTKLIFRRKTKQKEAGLSQSHDDLTNVTTSSASKKKAGSFSHRLIKRFSFKSKSKPKANDSTTDRLLEWSPFQKA</sequence>
<keyword evidence="2" id="KW-0812">Transmembrane</keyword>
<feature type="region of interest" description="Disordered" evidence="1">
    <location>
        <begin position="692"/>
        <end position="722"/>
    </location>
</feature>
<dbReference type="PANTHER" id="PTHR21119">
    <property type="entry name" value="C2 DOMAIN-CONTAINING PROTEIN"/>
    <property type="match status" value="1"/>
</dbReference>
<evidence type="ECO:0000256" key="1">
    <source>
        <dbReference type="SAM" id="MobiDB-lite"/>
    </source>
</evidence>
<evidence type="ECO:0000256" key="2">
    <source>
        <dbReference type="SAM" id="Phobius"/>
    </source>
</evidence>
<reference evidence="4" key="3">
    <citation type="submission" date="2025-09" db="UniProtKB">
        <authorList>
            <consortium name="Ensembl"/>
        </authorList>
    </citation>
    <scope>IDENTIFICATION</scope>
</reference>
<keyword evidence="5" id="KW-1185">Reference proteome</keyword>
<dbReference type="PANTHER" id="PTHR21119:SF8">
    <property type="entry name" value="PHOSPHOLIPID TRANSFER PROTEIN C2CD2L"/>
    <property type="match status" value="1"/>
</dbReference>
<evidence type="ECO:0000313" key="5">
    <source>
        <dbReference type="Proteomes" id="UP000694556"/>
    </source>
</evidence>
<dbReference type="GO" id="GO:0098592">
    <property type="term" value="C:cytoplasmic side of apical plasma membrane"/>
    <property type="evidence" value="ECO:0007669"/>
    <property type="project" value="TreeGrafter"/>
</dbReference>